<dbReference type="GO" id="GO:0047617">
    <property type="term" value="F:fatty acyl-CoA hydrolase activity"/>
    <property type="evidence" value="ECO:0007669"/>
    <property type="project" value="TreeGrafter"/>
</dbReference>
<dbReference type="Proteomes" id="UP000265140">
    <property type="component" value="Chromosome 23"/>
</dbReference>
<evidence type="ECO:0000313" key="6">
    <source>
        <dbReference type="Proteomes" id="UP000265140"/>
    </source>
</evidence>
<evidence type="ECO:0008006" key="7">
    <source>
        <dbReference type="Google" id="ProtNLM"/>
    </source>
</evidence>
<name>A0A3P9AFU9_ESOLU</name>
<reference evidence="5" key="4">
    <citation type="submission" date="2025-09" db="UniProtKB">
        <authorList>
            <consortium name="Ensembl"/>
        </authorList>
    </citation>
    <scope>IDENTIFICATION</scope>
</reference>
<dbReference type="InterPro" id="IPR016662">
    <property type="entry name" value="Acyl-CoA_thioEstase_long-chain"/>
</dbReference>
<protein>
    <recommendedName>
        <fullName evidence="7">Acyl-CoA thioesterase 21</fullName>
    </recommendedName>
</protein>
<comment type="similarity">
    <text evidence="1">Belongs to the C/M/P thioester hydrolase family.</text>
</comment>
<dbReference type="Ensembl" id="ENSELUT00000031006.3">
    <property type="protein sequence ID" value="ENSELUP00000039560.3"/>
    <property type="gene ID" value="ENSELUG00000019763.3"/>
</dbReference>
<evidence type="ECO:0000256" key="2">
    <source>
        <dbReference type="PIRSR" id="PIRSR016521-1"/>
    </source>
</evidence>
<dbReference type="PANTHER" id="PTHR10824:SF17">
    <property type="entry name" value="ACYL-COENZYME A THIOESTERASE 6"/>
    <property type="match status" value="1"/>
</dbReference>
<keyword evidence="6" id="KW-1185">Reference proteome</keyword>
<evidence type="ECO:0000259" key="4">
    <source>
        <dbReference type="Pfam" id="PF08840"/>
    </source>
</evidence>
<dbReference type="InParanoid" id="A0A3P9AFU9"/>
<dbReference type="STRING" id="8010.ENSELUP00000039560"/>
<dbReference type="GeneID" id="105024332"/>
<evidence type="ECO:0000313" key="5">
    <source>
        <dbReference type="Ensembl" id="ENSELUP00000039560.3"/>
    </source>
</evidence>
<evidence type="ECO:0000256" key="1">
    <source>
        <dbReference type="ARBA" id="ARBA00006538"/>
    </source>
</evidence>
<dbReference type="RefSeq" id="XP_012995744.2">
    <property type="nucleotide sequence ID" value="XM_013140290.4"/>
</dbReference>
<dbReference type="PANTHER" id="PTHR10824">
    <property type="entry name" value="ACYL-COENZYME A THIOESTERASE-RELATED"/>
    <property type="match status" value="1"/>
</dbReference>
<dbReference type="Gene3D" id="2.60.40.2240">
    <property type="entry name" value="Acyl-CoA thioester hydrolase/BAAT N-terminal domain"/>
    <property type="match status" value="1"/>
</dbReference>
<evidence type="ECO:0000259" key="3">
    <source>
        <dbReference type="Pfam" id="PF04775"/>
    </source>
</evidence>
<dbReference type="AlphaFoldDB" id="A0A3P9AFU9"/>
<dbReference type="Pfam" id="PF08840">
    <property type="entry name" value="BAAT_C"/>
    <property type="match status" value="1"/>
</dbReference>
<dbReference type="SUPFAM" id="SSF53474">
    <property type="entry name" value="alpha/beta-Hydrolases"/>
    <property type="match status" value="1"/>
</dbReference>
<dbReference type="Gene3D" id="3.40.50.1820">
    <property type="entry name" value="alpha/beta hydrolase"/>
    <property type="match status" value="1"/>
</dbReference>
<dbReference type="GeneTree" id="ENSGT01010000222336"/>
<reference evidence="5" key="2">
    <citation type="submission" date="2020-02" db="EMBL/GenBank/DDBJ databases">
        <title>Esox lucius (northern pike) genome, fEsoLuc1, primary haplotype.</title>
        <authorList>
            <person name="Myers G."/>
            <person name="Karagic N."/>
            <person name="Meyer A."/>
            <person name="Pippel M."/>
            <person name="Reichard M."/>
            <person name="Winkler S."/>
            <person name="Tracey A."/>
            <person name="Sims Y."/>
            <person name="Howe K."/>
            <person name="Rhie A."/>
            <person name="Formenti G."/>
            <person name="Durbin R."/>
            <person name="Fedrigo O."/>
            <person name="Jarvis E.D."/>
        </authorList>
    </citation>
    <scope>NUCLEOTIDE SEQUENCE [LARGE SCALE GENOMIC DNA]</scope>
</reference>
<dbReference type="Pfam" id="PF04775">
    <property type="entry name" value="Bile_Hydr_Trans"/>
    <property type="match status" value="1"/>
</dbReference>
<dbReference type="InterPro" id="IPR029058">
    <property type="entry name" value="AB_hydrolase_fold"/>
</dbReference>
<dbReference type="InterPro" id="IPR042490">
    <property type="entry name" value="Thio_Ohase/BAAT_N"/>
</dbReference>
<feature type="domain" description="Acyl-CoA thioester hydrolase/bile acid-CoA amino acid N-acetyltransferase" evidence="3">
    <location>
        <begin position="44"/>
        <end position="164"/>
    </location>
</feature>
<feature type="active site" description="Charge relay system" evidence="2">
    <location>
        <position position="354"/>
    </location>
</feature>
<feature type="domain" description="BAAT/Acyl-CoA thioester hydrolase C-terminal" evidence="4">
    <location>
        <begin position="232"/>
        <end position="439"/>
    </location>
</feature>
<dbReference type="CTD" id="553440"/>
<dbReference type="FunCoup" id="A0A3P9AFU9">
    <property type="interactions" value="273"/>
</dbReference>
<dbReference type="GO" id="GO:0006631">
    <property type="term" value="P:fatty acid metabolic process"/>
    <property type="evidence" value="ECO:0007669"/>
    <property type="project" value="TreeGrafter"/>
</dbReference>
<dbReference type="PIRSF" id="PIRSF016521">
    <property type="entry name" value="Acyl-CoA_hydro"/>
    <property type="match status" value="1"/>
</dbReference>
<dbReference type="FunFam" id="3.40.50.1820:FF:000024">
    <property type="entry name" value="acyl-coenzyme A thioesterase 4"/>
    <property type="match status" value="1"/>
</dbReference>
<dbReference type="OrthoDB" id="6347013at2759"/>
<feature type="active site" description="Charge relay system" evidence="2">
    <location>
        <position position="388"/>
    </location>
</feature>
<proteinExistence type="inferred from homology"/>
<reference evidence="6" key="1">
    <citation type="journal article" date="2014" name="PLoS ONE">
        <title>The genome and linkage map of the northern pike (Esox lucius): conserved synteny revealed between the salmonid sister group and the Neoteleostei.</title>
        <authorList>
            <person name="Rondeau E.B."/>
            <person name="Minkley D.R."/>
            <person name="Leong J.S."/>
            <person name="Messmer A.M."/>
            <person name="Jantzen J.R."/>
            <person name="von Schalburg K.R."/>
            <person name="Lemon C."/>
            <person name="Bird N.H."/>
            <person name="Koop B.F."/>
        </authorList>
    </citation>
    <scope>NUCLEOTIDE SEQUENCE</scope>
</reference>
<dbReference type="GO" id="GO:0006637">
    <property type="term" value="P:acyl-CoA metabolic process"/>
    <property type="evidence" value="ECO:0007669"/>
    <property type="project" value="InterPro"/>
</dbReference>
<organism evidence="5 6">
    <name type="scientific">Esox lucius</name>
    <name type="common">Northern pike</name>
    <dbReference type="NCBI Taxonomy" id="8010"/>
    <lineage>
        <taxon>Eukaryota</taxon>
        <taxon>Metazoa</taxon>
        <taxon>Chordata</taxon>
        <taxon>Craniata</taxon>
        <taxon>Vertebrata</taxon>
        <taxon>Euteleostomi</taxon>
        <taxon>Actinopterygii</taxon>
        <taxon>Neopterygii</taxon>
        <taxon>Teleostei</taxon>
        <taxon>Protacanthopterygii</taxon>
        <taxon>Esociformes</taxon>
        <taxon>Esocidae</taxon>
        <taxon>Esox</taxon>
    </lineage>
</organism>
<feature type="active site" description="Charge relay system" evidence="2">
    <location>
        <position position="260"/>
    </location>
</feature>
<dbReference type="InterPro" id="IPR014940">
    <property type="entry name" value="BAAT_C"/>
</dbReference>
<dbReference type="InterPro" id="IPR006862">
    <property type="entry name" value="Thio_Ohase/aa_AcTrfase"/>
</dbReference>
<dbReference type="KEGG" id="els:105024332"/>
<dbReference type="OMA" id="TTAMTWM"/>
<accession>A0A3P9AFU9</accession>
<dbReference type="Bgee" id="ENSELUG00000019763">
    <property type="expression patterns" value="Expressed in ovary and 14 other cell types or tissues"/>
</dbReference>
<reference evidence="5" key="3">
    <citation type="submission" date="2025-08" db="UniProtKB">
        <authorList>
            <consortium name="Ensembl"/>
        </authorList>
    </citation>
    <scope>IDENTIFICATION</scope>
</reference>
<sequence length="449" mass="49541">MLRTRIYCEVFSKTLLLRLRTTTIRSLSKQVHVRLLPNPRCFFDEQVQVKVDGLSSHQKVELKSMVKDDKGVIFKASALYAADATGQVDLCRSPSLGGSYTGVEPMGLFWSMTAQTPHSKLAKREVLDPLMVVIEALNVDTGEVFATETNERRFMTEGLRRIPLSLKEGRIRGVLFLPPGQGPFPAVLDVYVLGGGISEIRASLLANKGFVVLALAYFGYEDLPKTTPEFFDLEYFEEAITFLRRQPQVQGPGIGILSISRSGDLALSMSSFLSGISATVCINSCNANIITPLHYKGLVIPPLTPVLENITTTSSGVLNIRDALPDPEAEGNRSSVIPIERSDSTFLFAVSEDDQNWNSVFFTQQATARLSRHGKENFEVVTYPGAGHFLEVPYMPHCPSGFHPAVGAVVVFGGEAKPHHEAQLDLWRRIQEFFRKHLGGNNNAQEATL</sequence>